<keyword evidence="1 4" id="KW-0349">Heme</keyword>
<accession>D0LUW0</accession>
<dbReference type="SUPFAM" id="SSF46626">
    <property type="entry name" value="Cytochrome c"/>
    <property type="match status" value="1"/>
</dbReference>
<dbReference type="KEGG" id="hoh:Hoch_1446"/>
<keyword evidence="5" id="KW-0732">Signal</keyword>
<reference evidence="7 8" key="1">
    <citation type="journal article" date="2010" name="Stand. Genomic Sci.">
        <title>Complete genome sequence of Haliangium ochraceum type strain (SMP-2).</title>
        <authorList>
            <consortium name="US DOE Joint Genome Institute (JGI-PGF)"/>
            <person name="Ivanova N."/>
            <person name="Daum C."/>
            <person name="Lang E."/>
            <person name="Abt B."/>
            <person name="Kopitz M."/>
            <person name="Saunders E."/>
            <person name="Lapidus A."/>
            <person name="Lucas S."/>
            <person name="Glavina Del Rio T."/>
            <person name="Nolan M."/>
            <person name="Tice H."/>
            <person name="Copeland A."/>
            <person name="Cheng J.F."/>
            <person name="Chen F."/>
            <person name="Bruce D."/>
            <person name="Goodwin L."/>
            <person name="Pitluck S."/>
            <person name="Mavromatis K."/>
            <person name="Pati A."/>
            <person name="Mikhailova N."/>
            <person name="Chen A."/>
            <person name="Palaniappan K."/>
            <person name="Land M."/>
            <person name="Hauser L."/>
            <person name="Chang Y.J."/>
            <person name="Jeffries C.D."/>
            <person name="Detter J.C."/>
            <person name="Brettin T."/>
            <person name="Rohde M."/>
            <person name="Goker M."/>
            <person name="Bristow J."/>
            <person name="Markowitz V."/>
            <person name="Eisen J.A."/>
            <person name="Hugenholtz P."/>
            <person name="Kyrpides N.C."/>
            <person name="Klenk H.P."/>
        </authorList>
    </citation>
    <scope>NUCLEOTIDE SEQUENCE [LARGE SCALE GENOMIC DNA]</scope>
    <source>
        <strain evidence="8">DSM 14365 / CIP 107738 / JCM 11303 / AJ 13395 / SMP-2</strain>
    </source>
</reference>
<keyword evidence="8" id="KW-1185">Reference proteome</keyword>
<evidence type="ECO:0000313" key="8">
    <source>
        <dbReference type="Proteomes" id="UP000001880"/>
    </source>
</evidence>
<dbReference type="AlphaFoldDB" id="D0LUW0"/>
<dbReference type="InterPro" id="IPR009056">
    <property type="entry name" value="Cyt_c-like_dom"/>
</dbReference>
<name>D0LUW0_HALO1</name>
<evidence type="ECO:0000256" key="2">
    <source>
        <dbReference type="ARBA" id="ARBA00022723"/>
    </source>
</evidence>
<dbReference type="PROSITE" id="PS51007">
    <property type="entry name" value="CYTC"/>
    <property type="match status" value="1"/>
</dbReference>
<dbReference type="InterPro" id="IPR051395">
    <property type="entry name" value="Cytochrome_c_Peroxidase/MauG"/>
</dbReference>
<evidence type="ECO:0000313" key="7">
    <source>
        <dbReference type="EMBL" id="ACY14000.1"/>
    </source>
</evidence>
<dbReference type="EMBL" id="CP001804">
    <property type="protein sequence ID" value="ACY14000.1"/>
    <property type="molecule type" value="Genomic_DNA"/>
</dbReference>
<evidence type="ECO:0000256" key="4">
    <source>
        <dbReference type="PROSITE-ProRule" id="PRU00433"/>
    </source>
</evidence>
<dbReference type="InterPro" id="IPR036909">
    <property type="entry name" value="Cyt_c-like_dom_sf"/>
</dbReference>
<evidence type="ECO:0000256" key="1">
    <source>
        <dbReference type="ARBA" id="ARBA00022617"/>
    </source>
</evidence>
<evidence type="ECO:0000259" key="6">
    <source>
        <dbReference type="PROSITE" id="PS51007"/>
    </source>
</evidence>
<dbReference type="GO" id="GO:0046872">
    <property type="term" value="F:metal ion binding"/>
    <property type="evidence" value="ECO:0007669"/>
    <property type="project" value="UniProtKB-KW"/>
</dbReference>
<feature type="chain" id="PRO_5003010932" description="Cytochrome c domain-containing protein" evidence="5">
    <location>
        <begin position="26"/>
        <end position="678"/>
    </location>
</feature>
<keyword evidence="2 4" id="KW-0479">Metal-binding</keyword>
<gene>
    <name evidence="7" type="ordered locus">Hoch_1446</name>
</gene>
<dbReference type="STRING" id="502025.Hoch_1446"/>
<dbReference type="GO" id="GO:0009055">
    <property type="term" value="F:electron transfer activity"/>
    <property type="evidence" value="ECO:0007669"/>
    <property type="project" value="InterPro"/>
</dbReference>
<evidence type="ECO:0000256" key="5">
    <source>
        <dbReference type="SAM" id="SignalP"/>
    </source>
</evidence>
<dbReference type="Gene3D" id="1.10.760.10">
    <property type="entry name" value="Cytochrome c-like domain"/>
    <property type="match status" value="1"/>
</dbReference>
<dbReference type="eggNOG" id="COG1858">
    <property type="taxonomic scope" value="Bacteria"/>
</dbReference>
<feature type="signal peptide" evidence="5">
    <location>
        <begin position="1"/>
        <end position="25"/>
    </location>
</feature>
<dbReference type="PANTHER" id="PTHR30600:SF9">
    <property type="entry name" value="BLR7738 PROTEIN"/>
    <property type="match status" value="1"/>
</dbReference>
<keyword evidence="3 4" id="KW-0408">Iron</keyword>
<sequence length="678" mass="73949">MRRNFVSKITITSALVLSLPSLAAAQDLLHSSHGGSARWDFCYGKSDSTPLPPDPRWLVQPGVSDGKAVHFNAFWKDCHVDPVAEGEVGAPETCGELRQRFWLGDDLLDTGGPGVGSLFTGLDPTAPEGLFGIGTFTASQYNGVWQAWGGFLWRPSNFDELVAERYGSALSEERNPYPLPGENPNWTNGGSGQLPEMLTQLRNPDGSWSGRIGVTCHMCHTGVVGTPEDGPGLGVTWGSGSSLADADLFLTDMLRRGYPASIASLANLNRTRGTNNASDINLAFLFPDQGFLSPSVILGLLTSGSTSSMDTPAWWNMGHRPAKFVDGVFPMDAPRVDMVFYTPFIGLFGSLGGPLSEAGQDWMREHGPNLNTWVETLKSPPYPFDVDTDLAEEGAVLFHTLDMWAAGRNNAVPRPEGNGSCASCHGAYAPRYVEDPAFLATPALEGMASYIVPMDIIGTDPVRLETNNEAVQIAGATNFFGYPSTAGTDNDCGPQNRSDLRGDRELGYLAPPLYGVWATAPYLHNGSVPNLWELLEPADRKPLWRRVSKSPPSHQPLAVMGFDTDLDRAFDTQKVGWDYDVIACEWRSIFNPSVSPHINCLPDNPYESPLVQTLVAGLYSNLILTWNILFPPTITRSQIEDRKIYNTHMFGQGNEGHEFNSVLSDSERLAIIEYLKTL</sequence>
<dbReference type="GO" id="GO:0020037">
    <property type="term" value="F:heme binding"/>
    <property type="evidence" value="ECO:0007669"/>
    <property type="project" value="InterPro"/>
</dbReference>
<dbReference type="Pfam" id="PF21419">
    <property type="entry name" value="RoxA-like_Cyt-c"/>
    <property type="match status" value="1"/>
</dbReference>
<protein>
    <recommendedName>
        <fullName evidence="6">Cytochrome c domain-containing protein</fullName>
    </recommendedName>
</protein>
<organism evidence="7 8">
    <name type="scientific">Haliangium ochraceum (strain DSM 14365 / JCM 11303 / SMP-2)</name>
    <dbReference type="NCBI Taxonomy" id="502025"/>
    <lineage>
        <taxon>Bacteria</taxon>
        <taxon>Pseudomonadati</taxon>
        <taxon>Myxococcota</taxon>
        <taxon>Polyangia</taxon>
        <taxon>Haliangiales</taxon>
        <taxon>Kofleriaceae</taxon>
        <taxon>Haliangium</taxon>
    </lineage>
</organism>
<proteinExistence type="predicted"/>
<dbReference type="GO" id="GO:0004130">
    <property type="term" value="F:cytochrome-c peroxidase activity"/>
    <property type="evidence" value="ECO:0007669"/>
    <property type="project" value="TreeGrafter"/>
</dbReference>
<dbReference type="PANTHER" id="PTHR30600">
    <property type="entry name" value="CYTOCHROME C PEROXIDASE-RELATED"/>
    <property type="match status" value="1"/>
</dbReference>
<feature type="domain" description="Cytochrome c" evidence="6">
    <location>
        <begin position="389"/>
        <end position="678"/>
    </location>
</feature>
<dbReference type="HOGENOM" id="CLU_424427_0_0_7"/>
<dbReference type="Proteomes" id="UP000001880">
    <property type="component" value="Chromosome"/>
</dbReference>
<evidence type="ECO:0000256" key="3">
    <source>
        <dbReference type="ARBA" id="ARBA00023004"/>
    </source>
</evidence>
<dbReference type="OrthoDB" id="9805202at2"/>